<evidence type="ECO:0000313" key="2">
    <source>
        <dbReference type="EMBL" id="CAD7655315.1"/>
    </source>
</evidence>
<name>A0A7R9QRP1_9ACAR</name>
<dbReference type="EMBL" id="OC924133">
    <property type="protein sequence ID" value="CAD7655315.1"/>
    <property type="molecule type" value="Genomic_DNA"/>
</dbReference>
<dbReference type="AlphaFoldDB" id="A0A7R9QRP1"/>
<feature type="non-terminal residue" evidence="2">
    <location>
        <position position="1"/>
    </location>
</feature>
<feature type="transmembrane region" description="Helical" evidence="1">
    <location>
        <begin position="7"/>
        <end position="27"/>
    </location>
</feature>
<feature type="transmembrane region" description="Helical" evidence="1">
    <location>
        <begin position="33"/>
        <end position="54"/>
    </location>
</feature>
<dbReference type="EMBL" id="CAJPVJ010009308">
    <property type="protein sequence ID" value="CAG2172502.1"/>
    <property type="molecule type" value="Genomic_DNA"/>
</dbReference>
<proteinExistence type="predicted"/>
<keyword evidence="3" id="KW-1185">Reference proteome</keyword>
<dbReference type="OrthoDB" id="5326588at2759"/>
<gene>
    <name evidence="2" type="ORF">ONB1V03_LOCUS11958</name>
</gene>
<sequence length="97" mass="11034">HTGFRFYVISMVITVGLIANHPVVHLYHKLPNFVAILCLFGIVFCALLYVKVLLCWKANYETLPPGTINYPLTATTLLQTIYLAKCYYLEDGYMNVS</sequence>
<keyword evidence="1" id="KW-0472">Membrane</keyword>
<keyword evidence="1" id="KW-0812">Transmembrane</keyword>
<evidence type="ECO:0000256" key="1">
    <source>
        <dbReference type="SAM" id="Phobius"/>
    </source>
</evidence>
<dbReference type="Proteomes" id="UP000728032">
    <property type="component" value="Unassembled WGS sequence"/>
</dbReference>
<organism evidence="2">
    <name type="scientific">Oppiella nova</name>
    <dbReference type="NCBI Taxonomy" id="334625"/>
    <lineage>
        <taxon>Eukaryota</taxon>
        <taxon>Metazoa</taxon>
        <taxon>Ecdysozoa</taxon>
        <taxon>Arthropoda</taxon>
        <taxon>Chelicerata</taxon>
        <taxon>Arachnida</taxon>
        <taxon>Acari</taxon>
        <taxon>Acariformes</taxon>
        <taxon>Sarcoptiformes</taxon>
        <taxon>Oribatida</taxon>
        <taxon>Brachypylina</taxon>
        <taxon>Oppioidea</taxon>
        <taxon>Oppiidae</taxon>
        <taxon>Oppiella</taxon>
    </lineage>
</organism>
<reference evidence="2" key="1">
    <citation type="submission" date="2020-11" db="EMBL/GenBank/DDBJ databases">
        <authorList>
            <person name="Tran Van P."/>
        </authorList>
    </citation>
    <scope>NUCLEOTIDE SEQUENCE</scope>
</reference>
<evidence type="ECO:0000313" key="3">
    <source>
        <dbReference type="Proteomes" id="UP000728032"/>
    </source>
</evidence>
<accession>A0A7R9QRP1</accession>
<protein>
    <submittedName>
        <fullName evidence="2">Uncharacterized protein</fullName>
    </submittedName>
</protein>
<keyword evidence="1" id="KW-1133">Transmembrane helix</keyword>